<evidence type="ECO:0000313" key="2">
    <source>
        <dbReference type="Proteomes" id="UP000234579"/>
    </source>
</evidence>
<evidence type="ECO:0000313" key="1">
    <source>
        <dbReference type="EMBL" id="PLA76613.1"/>
    </source>
</evidence>
<dbReference type="EMBL" id="PKGI01000026">
    <property type="protein sequence ID" value="PLA76613.1"/>
    <property type="molecule type" value="Genomic_DNA"/>
</dbReference>
<protein>
    <submittedName>
        <fullName evidence="1">Uncharacterized protein</fullName>
    </submittedName>
</protein>
<sequence>MYRSMILDFTNRLVFALPTKDNYKDMYDQAFSFARDHDGIVIICLDSHDLFTRRNHLIDHFDYDTKTITQFEMEAY</sequence>
<comment type="caution">
    <text evidence="1">The sequence shown here is derived from an EMBL/GenBank/DDBJ whole genome shotgun (WGS) entry which is preliminary data.</text>
</comment>
<name>A0A2I2AB78_9LACO</name>
<proteinExistence type="predicted"/>
<reference evidence="2" key="1">
    <citation type="submission" date="2017-12" db="EMBL/GenBank/DDBJ databases">
        <authorList>
            <person name="Christensen H."/>
        </authorList>
    </citation>
    <scope>NUCLEOTIDE SEQUENCE [LARGE SCALE GENOMIC DNA]</scope>
    <source>
        <strain evidence="2">268A</strain>
    </source>
</reference>
<organism evidence="1 2">
    <name type="scientific">Ligilactobacillus agilis</name>
    <dbReference type="NCBI Taxonomy" id="1601"/>
    <lineage>
        <taxon>Bacteria</taxon>
        <taxon>Bacillati</taxon>
        <taxon>Bacillota</taxon>
        <taxon>Bacilli</taxon>
        <taxon>Lactobacillales</taxon>
        <taxon>Lactobacillaceae</taxon>
        <taxon>Ligilactobacillus</taxon>
    </lineage>
</organism>
<dbReference type="Proteomes" id="UP000234579">
    <property type="component" value="Unassembled WGS sequence"/>
</dbReference>
<gene>
    <name evidence="1" type="ORF">CYR79_05415</name>
</gene>
<accession>A0A2I2AB78</accession>
<dbReference type="AlphaFoldDB" id="A0A2I2AB78"/>
<dbReference type="RefSeq" id="WP_101811755.1">
    <property type="nucleotide sequence ID" value="NZ_PKGI01000026.1"/>
</dbReference>